<feature type="transmembrane region" description="Helical" evidence="2">
    <location>
        <begin position="12"/>
        <end position="27"/>
    </location>
</feature>
<protein>
    <submittedName>
        <fullName evidence="3">Uncharacterized protein YktA (UPF0223 family)</fullName>
    </submittedName>
</protein>
<dbReference type="OrthoDB" id="373308at2157"/>
<keyword evidence="2" id="KW-1133">Transmembrane helix</keyword>
<evidence type="ECO:0000256" key="2">
    <source>
        <dbReference type="SAM" id="Phobius"/>
    </source>
</evidence>
<dbReference type="EMBL" id="JAGGMV010000011">
    <property type="protein sequence ID" value="MBP2202253.1"/>
    <property type="molecule type" value="Genomic_DNA"/>
</dbReference>
<proteinExistence type="predicted"/>
<evidence type="ECO:0000313" key="3">
    <source>
        <dbReference type="EMBL" id="MBP2202253.1"/>
    </source>
</evidence>
<reference evidence="3" key="1">
    <citation type="submission" date="2021-03" db="EMBL/GenBank/DDBJ databases">
        <title>Genomic Encyclopedia of Type Strains, Phase IV (KMG-V): Genome sequencing to study the core and pangenomes of soil and plant-associated prokaryotes.</title>
        <authorList>
            <person name="Whitman W."/>
        </authorList>
    </citation>
    <scope>NUCLEOTIDE SEQUENCE</scope>
    <source>
        <strain evidence="3">C4</strain>
    </source>
</reference>
<evidence type="ECO:0000256" key="1">
    <source>
        <dbReference type="SAM" id="MobiDB-lite"/>
    </source>
</evidence>
<comment type="caution">
    <text evidence="3">The sequence shown here is derived from an EMBL/GenBank/DDBJ whole genome shotgun (WGS) entry which is preliminary data.</text>
</comment>
<evidence type="ECO:0000313" key="4">
    <source>
        <dbReference type="Proteomes" id="UP000740329"/>
    </source>
</evidence>
<dbReference type="Proteomes" id="UP000740329">
    <property type="component" value="Unassembled WGS sequence"/>
</dbReference>
<feature type="transmembrane region" description="Helical" evidence="2">
    <location>
        <begin position="33"/>
        <end position="51"/>
    </location>
</feature>
<keyword evidence="2" id="KW-0472">Membrane</keyword>
<keyword evidence="2" id="KW-0812">Transmembrane</keyword>
<feature type="region of interest" description="Disordered" evidence="1">
    <location>
        <begin position="82"/>
        <end position="112"/>
    </location>
</feature>
<feature type="compositionally biased region" description="Basic and acidic residues" evidence="1">
    <location>
        <begin position="89"/>
        <end position="99"/>
    </location>
</feature>
<sequence length="112" mass="13133">MTIKLDKNFKQYLIALFLLEISLIGFQQYKACLITLGVYLCILAVFHNYYFPDFEKVFNYNIKKCKLDNYKRVKKITPLVNNDKNVSTEPRESENKENSVYESVGDGFKNSI</sequence>
<accession>A0A8J7UU17</accession>
<dbReference type="RefSeq" id="WP_209591762.1">
    <property type="nucleotide sequence ID" value="NZ_JAGGMU010000005.1"/>
</dbReference>
<name>A0A8J7UU17_METVO</name>
<gene>
    <name evidence="3" type="ORF">J3E07_001694</name>
</gene>
<dbReference type="AlphaFoldDB" id="A0A8J7UU17"/>
<organism evidence="3 4">
    <name type="scientific">Methanococcus voltae</name>
    <dbReference type="NCBI Taxonomy" id="2188"/>
    <lineage>
        <taxon>Archaea</taxon>
        <taxon>Methanobacteriati</taxon>
        <taxon>Methanobacteriota</taxon>
        <taxon>Methanomada group</taxon>
        <taxon>Methanococci</taxon>
        <taxon>Methanococcales</taxon>
        <taxon>Methanococcaceae</taxon>
        <taxon>Methanococcus</taxon>
    </lineage>
</organism>